<dbReference type="AlphaFoldDB" id="A0A1G2NEM9"/>
<evidence type="ECO:0000313" key="2">
    <source>
        <dbReference type="Proteomes" id="UP000177797"/>
    </source>
</evidence>
<organism evidence="1 2">
    <name type="scientific">Candidatus Taylorbacteria bacterium RIFCSPLOWO2_01_FULL_48_100</name>
    <dbReference type="NCBI Taxonomy" id="1802322"/>
    <lineage>
        <taxon>Bacteria</taxon>
        <taxon>Candidatus Tayloriibacteriota</taxon>
    </lineage>
</organism>
<dbReference type="EMBL" id="MHSA01000011">
    <property type="protein sequence ID" value="OHA34540.1"/>
    <property type="molecule type" value="Genomic_DNA"/>
</dbReference>
<name>A0A1G2NEM9_9BACT</name>
<evidence type="ECO:0000313" key="1">
    <source>
        <dbReference type="EMBL" id="OHA34540.1"/>
    </source>
</evidence>
<reference evidence="1 2" key="1">
    <citation type="journal article" date="2016" name="Nat. Commun.">
        <title>Thousands of microbial genomes shed light on interconnected biogeochemical processes in an aquifer system.</title>
        <authorList>
            <person name="Anantharaman K."/>
            <person name="Brown C.T."/>
            <person name="Hug L.A."/>
            <person name="Sharon I."/>
            <person name="Castelle C.J."/>
            <person name="Probst A.J."/>
            <person name="Thomas B.C."/>
            <person name="Singh A."/>
            <person name="Wilkins M.J."/>
            <person name="Karaoz U."/>
            <person name="Brodie E.L."/>
            <person name="Williams K.H."/>
            <person name="Hubbard S.S."/>
            <person name="Banfield J.F."/>
        </authorList>
    </citation>
    <scope>NUCLEOTIDE SEQUENCE [LARGE SCALE GENOMIC DNA]</scope>
</reference>
<proteinExistence type="predicted"/>
<dbReference type="Proteomes" id="UP000177797">
    <property type="component" value="Unassembled WGS sequence"/>
</dbReference>
<sequence length="270" mass="30706">MDYWKRDEQNDVTLLLFKPGEQASEDCHRAFAILREVELTETEKVLSILGKKNKRPHHGGDLYQSPNLGDAPLETVRRIIAATLIVCRVEWFTFVNSIVEITNHNSSRSPHFRYGAVLGLLDGFLYPDLFLGDEDDEEKTLPFYEDIGPCCIYTAILLCILKLTWWCPDENEEDGHQLSKQQSGELSNLISKCLDEPKLGVVGTHPRMLAISRFLTEVAVRYDEEDSEGGSFRSEWIEAIANGFLYKMFGKLSFQNQVELVNEAIVDLNG</sequence>
<accession>A0A1G2NEM9</accession>
<comment type="caution">
    <text evidence="1">The sequence shown here is derived from an EMBL/GenBank/DDBJ whole genome shotgun (WGS) entry which is preliminary data.</text>
</comment>
<gene>
    <name evidence="1" type="ORF">A2938_03230</name>
</gene>
<protein>
    <submittedName>
        <fullName evidence="1">Uncharacterized protein</fullName>
    </submittedName>
</protein>